<feature type="chain" id="PRO_5035470835" evidence="2">
    <location>
        <begin position="23"/>
        <end position="260"/>
    </location>
</feature>
<evidence type="ECO:0000256" key="1">
    <source>
        <dbReference type="SAM" id="Coils"/>
    </source>
</evidence>
<keyword evidence="2" id="KW-0732">Signal</keyword>
<dbReference type="OrthoDB" id="8554583at2759"/>
<dbReference type="AlphaFoldDB" id="A0A8M1KQ19"/>
<evidence type="ECO:0000313" key="3">
    <source>
        <dbReference type="Proteomes" id="UP000515152"/>
    </source>
</evidence>
<proteinExistence type="predicted"/>
<dbReference type="InterPro" id="IPR040958">
    <property type="entry name" value="SNAD1"/>
</dbReference>
<reference evidence="4" key="1">
    <citation type="submission" date="2025-08" db="UniProtKB">
        <authorList>
            <consortium name="RefSeq"/>
        </authorList>
    </citation>
    <scope>IDENTIFICATION</scope>
</reference>
<gene>
    <name evidence="4" type="primary">LOC122133180</name>
</gene>
<name>A0A8M1KQ19_CLUHA</name>
<accession>A0A8M1KQ19</accession>
<dbReference type="Proteomes" id="UP000515152">
    <property type="component" value="Chromosome 9"/>
</dbReference>
<keyword evidence="1" id="KW-0175">Coiled coil</keyword>
<feature type="coiled-coil region" evidence="1">
    <location>
        <begin position="157"/>
        <end position="184"/>
    </location>
</feature>
<dbReference type="RefSeq" id="XP_042564710.1">
    <property type="nucleotide sequence ID" value="XM_042708776.1"/>
</dbReference>
<dbReference type="Pfam" id="PF18744">
    <property type="entry name" value="SNAD1"/>
    <property type="match status" value="2"/>
</dbReference>
<protein>
    <submittedName>
        <fullName evidence="4">Uncharacterized protein LOC122133180</fullName>
    </submittedName>
</protein>
<organism evidence="3 4">
    <name type="scientific">Clupea harengus</name>
    <name type="common">Atlantic herring</name>
    <dbReference type="NCBI Taxonomy" id="7950"/>
    <lineage>
        <taxon>Eukaryota</taxon>
        <taxon>Metazoa</taxon>
        <taxon>Chordata</taxon>
        <taxon>Craniata</taxon>
        <taxon>Vertebrata</taxon>
        <taxon>Euteleostomi</taxon>
        <taxon>Actinopterygii</taxon>
        <taxon>Neopterygii</taxon>
        <taxon>Teleostei</taxon>
        <taxon>Clupei</taxon>
        <taxon>Clupeiformes</taxon>
        <taxon>Clupeoidei</taxon>
        <taxon>Clupeidae</taxon>
        <taxon>Clupea</taxon>
    </lineage>
</organism>
<sequence>MVYPGVLIGLFLFSLISSGVSAEEVDQNTLAKIIQFINTNYQPPGQTDSGDGVQYAVAINVPKEKCGPGFSEGGFLSVDSAKTVKEALENHNLYQGTQLVAATPKGEKTTAVHSERALLMCEASSDAVTPVQNLLNKDQNGCVVFYTYNSPCLDFCLNQAKDDNEQNRENKQNERNQKKNIESTAAPAVKKCILKSLSVLTNHVGPKAFVFSRVYRKDENKPTLKAALKVVAEQVPLYKCDAGSCVKCLSDGEIISQCLS</sequence>
<evidence type="ECO:0000313" key="4">
    <source>
        <dbReference type="RefSeq" id="XP_042564710.1"/>
    </source>
</evidence>
<dbReference type="GeneID" id="122133180"/>
<feature type="signal peptide" evidence="2">
    <location>
        <begin position="1"/>
        <end position="22"/>
    </location>
</feature>
<evidence type="ECO:0000256" key="2">
    <source>
        <dbReference type="SAM" id="SignalP"/>
    </source>
</evidence>
<keyword evidence="3" id="KW-1185">Reference proteome</keyword>
<dbReference type="KEGG" id="char:122133180"/>